<gene>
    <name evidence="1" type="ORF">AcetOrient_orf00158p</name>
</gene>
<dbReference type="EMBL" id="AP018516">
    <property type="protein sequence ID" value="BBC81800.1"/>
    <property type="molecule type" value="Genomic_DNA"/>
</dbReference>
<organism evidence="1 2">
    <name type="scientific">Acetobacter orientalis</name>
    <dbReference type="NCBI Taxonomy" id="146474"/>
    <lineage>
        <taxon>Bacteria</taxon>
        <taxon>Pseudomonadati</taxon>
        <taxon>Pseudomonadota</taxon>
        <taxon>Alphaproteobacteria</taxon>
        <taxon>Acetobacterales</taxon>
        <taxon>Acetobacteraceae</taxon>
        <taxon>Acetobacter</taxon>
    </lineage>
</organism>
<dbReference type="Proteomes" id="UP000270034">
    <property type="component" value="Plasmid pAOF1"/>
</dbReference>
<dbReference type="AlphaFoldDB" id="A0A2Z5ZMG3"/>
<keyword evidence="1" id="KW-0614">Plasmid</keyword>
<accession>A0A2Z5ZMG3</accession>
<sequence>MIDKRTRHQSTSHGVYLKIILTYSDDVMSLVSDSCIDFYD</sequence>
<dbReference type="KEGG" id="aot:AcetOri_orf00158p"/>
<evidence type="ECO:0000313" key="1">
    <source>
        <dbReference type="EMBL" id="BBC81800.1"/>
    </source>
</evidence>
<geneLocation type="plasmid" evidence="2">
    <name>paof1 fan1 dna</name>
</geneLocation>
<protein>
    <submittedName>
        <fullName evidence="1">Uncharacterized protein</fullName>
    </submittedName>
</protein>
<name>A0A2Z5ZMG3_9PROT</name>
<evidence type="ECO:0000313" key="2">
    <source>
        <dbReference type="Proteomes" id="UP000270034"/>
    </source>
</evidence>
<proteinExistence type="predicted"/>
<reference evidence="1 2" key="1">
    <citation type="submission" date="2018-02" db="EMBL/GenBank/DDBJ databases">
        <title>Acetobacter orientalis genome.</title>
        <authorList>
            <person name="Nakashima N."/>
            <person name="Tamura T."/>
        </authorList>
    </citation>
    <scope>NUCLEOTIDE SEQUENCE [LARGE SCALE GENOMIC DNA]</scope>
    <source>
        <strain evidence="1 2">FAN1</strain>
        <plasmid evidence="2">paof1 fan1 dna</plasmid>
    </source>
</reference>